<dbReference type="OrthoDB" id="5952164at2759"/>
<evidence type="ECO:0000313" key="4">
    <source>
        <dbReference type="EnsemblMetazoa" id="SCAU000468-PA"/>
    </source>
</evidence>
<feature type="signal peptide" evidence="2">
    <location>
        <begin position="1"/>
        <end position="18"/>
    </location>
</feature>
<feature type="compositionally biased region" description="Acidic residues" evidence="1">
    <location>
        <begin position="215"/>
        <end position="226"/>
    </location>
</feature>
<gene>
    <name evidence="4" type="primary">106092483</name>
</gene>
<protein>
    <recommendedName>
        <fullName evidence="3">DUF4773 domain-containing protein</fullName>
    </recommendedName>
</protein>
<dbReference type="PANTHER" id="PTHR36299:SF4">
    <property type="entry name" value="GH07892P-RELATED"/>
    <property type="match status" value="1"/>
</dbReference>
<dbReference type="PANTHER" id="PTHR36299">
    <property type="entry name" value="AGAP008005-PA"/>
    <property type="match status" value="1"/>
</dbReference>
<dbReference type="AlphaFoldDB" id="A0A1I8NMX6"/>
<dbReference type="STRING" id="35570.A0A1I8NMX6"/>
<dbReference type="VEuPathDB" id="VectorBase:SCAU000468"/>
<feature type="compositionally biased region" description="Basic and acidic residues" evidence="1">
    <location>
        <begin position="456"/>
        <end position="471"/>
    </location>
</feature>
<dbReference type="Pfam" id="PF15998">
    <property type="entry name" value="DUF4773"/>
    <property type="match status" value="1"/>
</dbReference>
<feature type="compositionally biased region" description="Acidic residues" evidence="1">
    <location>
        <begin position="427"/>
        <end position="455"/>
    </location>
</feature>
<feature type="compositionally biased region" description="Polar residues" evidence="1">
    <location>
        <begin position="635"/>
        <end position="653"/>
    </location>
</feature>
<name>A0A1I8NMX6_STOCA</name>
<organism evidence="4 5">
    <name type="scientific">Stomoxys calcitrans</name>
    <name type="common">Stable fly</name>
    <name type="synonym">Conops calcitrans</name>
    <dbReference type="NCBI Taxonomy" id="35570"/>
    <lineage>
        <taxon>Eukaryota</taxon>
        <taxon>Metazoa</taxon>
        <taxon>Ecdysozoa</taxon>
        <taxon>Arthropoda</taxon>
        <taxon>Hexapoda</taxon>
        <taxon>Insecta</taxon>
        <taxon>Pterygota</taxon>
        <taxon>Neoptera</taxon>
        <taxon>Endopterygota</taxon>
        <taxon>Diptera</taxon>
        <taxon>Brachycera</taxon>
        <taxon>Muscomorpha</taxon>
        <taxon>Muscoidea</taxon>
        <taxon>Muscidae</taxon>
        <taxon>Stomoxys</taxon>
    </lineage>
</organism>
<evidence type="ECO:0000256" key="2">
    <source>
        <dbReference type="SAM" id="SignalP"/>
    </source>
</evidence>
<feature type="domain" description="DUF4773" evidence="3">
    <location>
        <begin position="72"/>
        <end position="189"/>
    </location>
</feature>
<evidence type="ECO:0000256" key="1">
    <source>
        <dbReference type="SAM" id="MobiDB-lite"/>
    </source>
</evidence>
<feature type="compositionally biased region" description="Basic and acidic residues" evidence="1">
    <location>
        <begin position="235"/>
        <end position="247"/>
    </location>
</feature>
<dbReference type="KEGG" id="scac:106092483"/>
<feature type="region of interest" description="Disordered" evidence="1">
    <location>
        <begin position="352"/>
        <end position="512"/>
    </location>
</feature>
<accession>A0A1I8NMX6</accession>
<dbReference type="EnsemblMetazoa" id="SCAU000468-RA">
    <property type="protein sequence ID" value="SCAU000468-PA"/>
    <property type="gene ID" value="SCAU000468"/>
</dbReference>
<feature type="chain" id="PRO_5009325210" description="DUF4773 domain-containing protein" evidence="2">
    <location>
        <begin position="19"/>
        <end position="671"/>
    </location>
</feature>
<dbReference type="Proteomes" id="UP000095300">
    <property type="component" value="Unassembled WGS sequence"/>
</dbReference>
<reference evidence="4" key="1">
    <citation type="submission" date="2020-05" db="UniProtKB">
        <authorList>
            <consortium name="EnsemblMetazoa"/>
        </authorList>
    </citation>
    <scope>IDENTIFICATION</scope>
    <source>
        <strain evidence="4">USDA</strain>
    </source>
</reference>
<keyword evidence="2" id="KW-0732">Signal</keyword>
<evidence type="ECO:0000259" key="3">
    <source>
        <dbReference type="Pfam" id="PF15998"/>
    </source>
</evidence>
<dbReference type="InterPro" id="IPR031941">
    <property type="entry name" value="DUF4773"/>
</dbReference>
<dbReference type="PROSITE" id="PS51257">
    <property type="entry name" value="PROKAR_LIPOPROTEIN"/>
    <property type="match status" value="1"/>
</dbReference>
<keyword evidence="5" id="KW-1185">Reference proteome</keyword>
<feature type="compositionally biased region" description="Acidic residues" evidence="1">
    <location>
        <begin position="496"/>
        <end position="512"/>
    </location>
</feature>
<feature type="region of interest" description="Disordered" evidence="1">
    <location>
        <begin position="196"/>
        <end position="287"/>
    </location>
</feature>
<feature type="compositionally biased region" description="Polar residues" evidence="1">
    <location>
        <begin position="360"/>
        <end position="369"/>
    </location>
</feature>
<feature type="compositionally biased region" description="Low complexity" evidence="1">
    <location>
        <begin position="376"/>
        <end position="413"/>
    </location>
</feature>
<evidence type="ECO:0000313" key="5">
    <source>
        <dbReference type="Proteomes" id="UP000095300"/>
    </source>
</evidence>
<feature type="compositionally biased region" description="Acidic residues" evidence="1">
    <location>
        <begin position="248"/>
        <end position="265"/>
    </location>
</feature>
<feature type="compositionally biased region" description="Basic and acidic residues" evidence="1">
    <location>
        <begin position="276"/>
        <end position="287"/>
    </location>
</feature>
<sequence length="671" mass="75025">MSFMQKCCVFAIAVISSCILVENRSYNNGLIFYDLKTKQTLLPPTVSVSRGRSLAKLKFSEKGSIWSTFGKPCECTGPLCGCCVGIKVKQYNFDQKMCANVTYIQPKQEINLEMFLNENQSAKYAVSTRNPSPFCIPIMLNIPMSMCVQMSDVGLQGDNMHACMDFMVQLASSGLFEMHFQCMQMGAQGVQWVSPTGGPVVPPSQSKLTNRSEAESEEYYDEENENEIAPIVTVTKEDGSKQENDENKAEEELDYEDDLMDEETATEVKQSSAQDASKENEVLASEEMKNVTTEVVLNDITDELQKENMLTETSNVSSISASMELQNYGVDDITTENIFNVSDSNVSMELVSDSMEKTIEPQTLENSINSEGSGGDSLSLEDVVTSTTPKSATTSTTTPTPSVTTKTTEATPSDSDNLTVTVKEDNINDNDDNAEYEDEEEEEEGEEDSDNTDAGEQEKHDDKEHQSEETVTKNTEIEENMISKNDTNIANNSLEENNDNNSEEYDEEDYEETTTLATEAHTNDQHTEVLTFGATTASTTTINTNLDDKLQTSTVNIVNEMPEHLFEDNVKQTQLSEEMVVKVNDNIDNFDSGSSSLQQSEEDHMINTNYTSTANKTEEATNTISRKLKNKRNASKSPQQQNQRQNHHLPTSNLLYRRFQSNYRHHRQLHV</sequence>
<feature type="region of interest" description="Disordered" evidence="1">
    <location>
        <begin position="630"/>
        <end position="653"/>
    </location>
</feature>
<proteinExistence type="predicted"/>